<evidence type="ECO:0000313" key="7">
    <source>
        <dbReference type="EMBL" id="KAL1608948.1"/>
    </source>
</evidence>
<evidence type="ECO:0000256" key="4">
    <source>
        <dbReference type="ARBA" id="ARBA00022777"/>
    </source>
</evidence>
<keyword evidence="4" id="KW-0418">Kinase</keyword>
<evidence type="ECO:0000313" key="8">
    <source>
        <dbReference type="Proteomes" id="UP001521222"/>
    </source>
</evidence>
<gene>
    <name evidence="7" type="ORF">SLS59_002140</name>
</gene>
<reference evidence="7 8" key="1">
    <citation type="submission" date="2024-02" db="EMBL/GenBank/DDBJ databases">
        <title>De novo assembly and annotation of 12 fungi associated with fruit tree decline syndrome in Ontario, Canada.</title>
        <authorList>
            <person name="Sulman M."/>
            <person name="Ellouze W."/>
            <person name="Ilyukhin E."/>
        </authorList>
    </citation>
    <scope>NUCLEOTIDE SEQUENCE [LARGE SCALE GENOMIC DNA]</scope>
    <source>
        <strain evidence="7 8">M97-236</strain>
    </source>
</reference>
<evidence type="ECO:0000256" key="1">
    <source>
        <dbReference type="ARBA" id="ARBA00000085"/>
    </source>
</evidence>
<dbReference type="PANTHER" id="PTHR43047:SF72">
    <property type="entry name" value="OSMOSENSING HISTIDINE PROTEIN KINASE SLN1"/>
    <property type="match status" value="1"/>
</dbReference>
<proteinExistence type="predicted"/>
<evidence type="ECO:0000256" key="3">
    <source>
        <dbReference type="ARBA" id="ARBA00022679"/>
    </source>
</evidence>
<dbReference type="EC" id="2.7.13.3" evidence="2"/>
<dbReference type="Proteomes" id="UP001521222">
    <property type="component" value="Unassembled WGS sequence"/>
</dbReference>
<dbReference type="SUPFAM" id="SSF55874">
    <property type="entry name" value="ATPase domain of HSP90 chaperone/DNA topoisomerase II/histidine kinase"/>
    <property type="match status" value="1"/>
</dbReference>
<dbReference type="InterPro" id="IPR003594">
    <property type="entry name" value="HATPase_dom"/>
</dbReference>
<comment type="catalytic activity">
    <reaction evidence="1">
        <text>ATP + protein L-histidine = ADP + protein N-phospho-L-histidine.</text>
        <dbReference type="EC" id="2.7.13.3"/>
    </reaction>
</comment>
<feature type="domain" description="Histidine kinase/HSP90-like ATPase" evidence="6">
    <location>
        <begin position="56"/>
        <end position="105"/>
    </location>
</feature>
<dbReference type="Gene3D" id="3.30.565.10">
    <property type="entry name" value="Histidine kinase-like ATPase, C-terminal domain"/>
    <property type="match status" value="1"/>
</dbReference>
<dbReference type="Pfam" id="PF02518">
    <property type="entry name" value="HATPase_c"/>
    <property type="match status" value="1"/>
</dbReference>
<dbReference type="PANTHER" id="PTHR43047">
    <property type="entry name" value="TWO-COMPONENT HISTIDINE PROTEIN KINASE"/>
    <property type="match status" value="1"/>
</dbReference>
<dbReference type="PRINTS" id="PR00344">
    <property type="entry name" value="BCTRLSENSOR"/>
</dbReference>
<evidence type="ECO:0000259" key="6">
    <source>
        <dbReference type="Pfam" id="PF02518"/>
    </source>
</evidence>
<comment type="caution">
    <text evidence="7">The sequence shown here is derived from an EMBL/GenBank/DDBJ whole genome shotgun (WGS) entry which is preliminary data.</text>
</comment>
<evidence type="ECO:0000256" key="2">
    <source>
        <dbReference type="ARBA" id="ARBA00012438"/>
    </source>
</evidence>
<keyword evidence="8" id="KW-1185">Reference proteome</keyword>
<dbReference type="InterPro" id="IPR036890">
    <property type="entry name" value="HATPase_C_sf"/>
</dbReference>
<feature type="compositionally biased region" description="Basic residues" evidence="5">
    <location>
        <begin position="1"/>
        <end position="10"/>
    </location>
</feature>
<organism evidence="7 8">
    <name type="scientific">Nothophoma quercina</name>
    <dbReference type="NCBI Taxonomy" id="749835"/>
    <lineage>
        <taxon>Eukaryota</taxon>
        <taxon>Fungi</taxon>
        <taxon>Dikarya</taxon>
        <taxon>Ascomycota</taxon>
        <taxon>Pezizomycotina</taxon>
        <taxon>Dothideomycetes</taxon>
        <taxon>Pleosporomycetidae</taxon>
        <taxon>Pleosporales</taxon>
        <taxon>Pleosporineae</taxon>
        <taxon>Didymellaceae</taxon>
        <taxon>Nothophoma</taxon>
    </lineage>
</organism>
<evidence type="ECO:0000256" key="5">
    <source>
        <dbReference type="SAM" id="MobiDB-lite"/>
    </source>
</evidence>
<keyword evidence="3" id="KW-0808">Transferase</keyword>
<accession>A0ABR3RWY5</accession>
<protein>
    <recommendedName>
        <fullName evidence="2">histidine kinase</fullName>
        <ecNumber evidence="2">2.7.13.3</ecNumber>
    </recommendedName>
</protein>
<sequence length="116" mass="13165">MGFTSRKKGERKITVSMGASTERPTSYPPNVIYFGQDKETFHIDSTKSSEWGNGDAFYLMVAVKDTGIGISKEDQAKLFERFRQATPKTQEKYGGSGLGLFISRKRMYILQSYHLH</sequence>
<dbReference type="InterPro" id="IPR004358">
    <property type="entry name" value="Sig_transdc_His_kin-like_C"/>
</dbReference>
<dbReference type="EMBL" id="JAKIXB020000005">
    <property type="protein sequence ID" value="KAL1608948.1"/>
    <property type="molecule type" value="Genomic_DNA"/>
</dbReference>
<feature type="region of interest" description="Disordered" evidence="5">
    <location>
        <begin position="1"/>
        <end position="29"/>
    </location>
</feature>
<name>A0ABR3RWY5_9PLEO</name>